<dbReference type="InterPro" id="IPR008969">
    <property type="entry name" value="CarboxyPept-like_regulatory"/>
</dbReference>
<sequence length="1187" mass="131961">MYSFYKEKLVRSNRRTSLVLKAFRLAAILMVILNMQVSAKPLLQKVTLTEKNSTLLSVMEKISNQTGYDFILPEGVIKYARPVTLTVQQEELNLVLKKIFDEQPLAYELQEKMVVISRKNPAPPVKPATVPKAPVNVTGEVADTAGKPLNSATIRVAGRNVFYYTDEAGKFAFAAEPGDQVTISFIGYQPYSFTVAPGIPYQKITLHPTTSAITEVSVVSTGYQNIPKERATGSFAQLNNELLNRRTGSDIVSRLEGVVPGLLFNRNTSASSRGISDISLRGTNTLFSNSQPLIVLDGFPFDGDMSNINPNDIENITILKDAAAASIWGVKSGNGVIVMNTKKGKRNEKLAVELNANVTATAKPDLFYSPDYLNSSDYVDIEQRLFKAGFYDGQIGDPLQVTSPVVNILASQREGTSSASEADAQIKALRKQDTRSQLDKYFYRRGYMQQYNLNFRGGSDKSDYYFSAGEDHNTATLTGNSNNRITLNANYNFYPIKNLQLSAAINYIHANATANSTAANTTAGGRYVNFTFPYESFADGNGNPLPIVKGLNYEFAKGAQQQGYLDWLYRPLDELRNADNTSSSIENRINVGAQYRLIPGLDISLRYQFEKQVSNADNYYSLATFYTRDLINQYAQPNGDGTFTYPIPNEGILQQSDGMLTSHRVRGQISFDREIAAGHRVNAIIGSEVSSAITESSNGTVYGYDKETGTSAAQIDYATYFNLNPESGALQIPTNLGFGKFTDHYISYFGNAAYTYLDRYTFSVSARIDRSNLFGVATNHKSVPLYSTGLAWDISKEQFYHVSWMPYLKVRATYGYNANVNKSASAITTLEQQGNAYYSGVPYNMINSPGNPELRWEKVRIANFGIDYSLKNNLLSGSLEYYTKRGIDLFGSSPLPPSAGFTTFFGNTANTSGHGFDFVLNSRNIYRSDFKWTSNLLISYVTDKVRVYDNPATTLTYLSSGSGNGGTITPFVGQPIYGIYSFRSGPLTHDTGDPQGYLDGQLSTDYKNIISKTGITDLYYNGPSRPTTFGSFRNTFSYNNWTLSANIIFKLNYYFRKSSTGLSYDQIAYGLVNSDYARRWRSPGDEAHTSVPSILMPPASTDRYTFYQYSQALVDKGDHVRLQDIRLSYAFSPFHGDNPIFKRLEVFTYLNNVGILWSANKDHLDPDLYSGAYPLPRTLSIGFNSRF</sequence>
<evidence type="ECO:0000256" key="7">
    <source>
        <dbReference type="ARBA" id="ARBA00023237"/>
    </source>
</evidence>
<dbReference type="Gene3D" id="2.40.170.20">
    <property type="entry name" value="TonB-dependent receptor, beta-barrel domain"/>
    <property type="match status" value="1"/>
</dbReference>
<name>A0A5C1HVJ8_9SPHI</name>
<evidence type="ECO:0000259" key="11">
    <source>
        <dbReference type="Pfam" id="PF07715"/>
    </source>
</evidence>
<keyword evidence="3 8" id="KW-1134">Transmembrane beta strand</keyword>
<evidence type="ECO:0000313" key="13">
    <source>
        <dbReference type="Proteomes" id="UP000251402"/>
    </source>
</evidence>
<dbReference type="InterPro" id="IPR023996">
    <property type="entry name" value="TonB-dep_OMP_SusC/RagA"/>
</dbReference>
<evidence type="ECO:0000256" key="8">
    <source>
        <dbReference type="PROSITE-ProRule" id="PRU01360"/>
    </source>
</evidence>
<dbReference type="Pfam" id="PF00593">
    <property type="entry name" value="TonB_dep_Rec_b-barrel"/>
    <property type="match status" value="1"/>
</dbReference>
<gene>
    <name evidence="12" type="ORF">DEO27_003405</name>
</gene>
<evidence type="ECO:0000256" key="6">
    <source>
        <dbReference type="ARBA" id="ARBA00023136"/>
    </source>
</evidence>
<dbReference type="InterPro" id="IPR012910">
    <property type="entry name" value="Plug_dom"/>
</dbReference>
<dbReference type="InterPro" id="IPR036942">
    <property type="entry name" value="Beta-barrel_TonB_sf"/>
</dbReference>
<keyword evidence="6 8" id="KW-0472">Membrane</keyword>
<feature type="domain" description="TonB-dependent receptor plug" evidence="11">
    <location>
        <begin position="228"/>
        <end position="336"/>
    </location>
</feature>
<dbReference type="PROSITE" id="PS52016">
    <property type="entry name" value="TONB_DEPENDENT_REC_3"/>
    <property type="match status" value="1"/>
</dbReference>
<dbReference type="Gene3D" id="2.170.130.10">
    <property type="entry name" value="TonB-dependent receptor, plug domain"/>
    <property type="match status" value="1"/>
</dbReference>
<dbReference type="GO" id="GO:0009279">
    <property type="term" value="C:cell outer membrane"/>
    <property type="evidence" value="ECO:0007669"/>
    <property type="project" value="UniProtKB-SubCell"/>
</dbReference>
<dbReference type="KEGG" id="mrub:DEO27_003405"/>
<dbReference type="AlphaFoldDB" id="A0A5C1HVJ8"/>
<dbReference type="Pfam" id="PF07715">
    <property type="entry name" value="Plug"/>
    <property type="match status" value="1"/>
</dbReference>
<evidence type="ECO:0000256" key="5">
    <source>
        <dbReference type="ARBA" id="ARBA00023077"/>
    </source>
</evidence>
<comment type="similarity">
    <text evidence="8 9">Belongs to the TonB-dependent receptor family.</text>
</comment>
<keyword evidence="2 8" id="KW-0813">Transport</keyword>
<evidence type="ECO:0000256" key="3">
    <source>
        <dbReference type="ARBA" id="ARBA00022452"/>
    </source>
</evidence>
<accession>A0A5C1HVJ8</accession>
<evidence type="ECO:0000256" key="2">
    <source>
        <dbReference type="ARBA" id="ARBA00022448"/>
    </source>
</evidence>
<dbReference type="SUPFAM" id="SSF49464">
    <property type="entry name" value="Carboxypeptidase regulatory domain-like"/>
    <property type="match status" value="1"/>
</dbReference>
<evidence type="ECO:0000256" key="1">
    <source>
        <dbReference type="ARBA" id="ARBA00004571"/>
    </source>
</evidence>
<dbReference type="InterPro" id="IPR039426">
    <property type="entry name" value="TonB-dep_rcpt-like"/>
</dbReference>
<organism evidence="12 13">
    <name type="scientific">Mucilaginibacter rubeus</name>
    <dbReference type="NCBI Taxonomy" id="2027860"/>
    <lineage>
        <taxon>Bacteria</taxon>
        <taxon>Pseudomonadati</taxon>
        <taxon>Bacteroidota</taxon>
        <taxon>Sphingobacteriia</taxon>
        <taxon>Sphingobacteriales</taxon>
        <taxon>Sphingobacteriaceae</taxon>
        <taxon>Mucilaginibacter</taxon>
    </lineage>
</organism>
<keyword evidence="4 8" id="KW-0812">Transmembrane</keyword>
<dbReference type="OrthoDB" id="9768177at2"/>
<dbReference type="Gene3D" id="2.60.40.1120">
    <property type="entry name" value="Carboxypeptidase-like, regulatory domain"/>
    <property type="match status" value="1"/>
</dbReference>
<dbReference type="InterPro" id="IPR000531">
    <property type="entry name" value="Beta-barrel_TonB"/>
</dbReference>
<keyword evidence="5 9" id="KW-0798">TonB box</keyword>
<dbReference type="RefSeq" id="WP_112569739.1">
    <property type="nucleotide sequence ID" value="NZ_CP043450.1"/>
</dbReference>
<dbReference type="NCBIfam" id="TIGR04056">
    <property type="entry name" value="OMP_RagA_SusC"/>
    <property type="match status" value="1"/>
</dbReference>
<keyword evidence="13" id="KW-1185">Reference proteome</keyword>
<dbReference type="Proteomes" id="UP000251402">
    <property type="component" value="Chromosome"/>
</dbReference>
<evidence type="ECO:0000256" key="4">
    <source>
        <dbReference type="ARBA" id="ARBA00022692"/>
    </source>
</evidence>
<reference evidence="12" key="1">
    <citation type="submission" date="2019-08" db="EMBL/GenBank/DDBJ databases">
        <title>Comparative genome analysis confer to the adaptation heavy metal polluted environment.</title>
        <authorList>
            <person name="Li Y."/>
        </authorList>
    </citation>
    <scope>NUCLEOTIDE SEQUENCE [LARGE SCALE GENOMIC DNA]</scope>
    <source>
        <strain evidence="12">P1</strain>
    </source>
</reference>
<evidence type="ECO:0000256" key="9">
    <source>
        <dbReference type="RuleBase" id="RU003357"/>
    </source>
</evidence>
<proteinExistence type="inferred from homology"/>
<evidence type="ECO:0000259" key="10">
    <source>
        <dbReference type="Pfam" id="PF00593"/>
    </source>
</evidence>
<dbReference type="SUPFAM" id="SSF56935">
    <property type="entry name" value="Porins"/>
    <property type="match status" value="1"/>
</dbReference>
<comment type="subcellular location">
    <subcellularLocation>
        <location evidence="1 8">Cell outer membrane</location>
        <topology evidence="1 8">Multi-pass membrane protein</topology>
    </subcellularLocation>
</comment>
<protein>
    <submittedName>
        <fullName evidence="12">SusC/RagA family TonB-linked outer membrane protein</fullName>
    </submittedName>
</protein>
<dbReference type="Pfam" id="PF13715">
    <property type="entry name" value="CarbopepD_reg_2"/>
    <property type="match status" value="1"/>
</dbReference>
<dbReference type="InterPro" id="IPR037066">
    <property type="entry name" value="Plug_dom_sf"/>
</dbReference>
<dbReference type="EMBL" id="CP043450">
    <property type="protein sequence ID" value="QEM09100.1"/>
    <property type="molecule type" value="Genomic_DNA"/>
</dbReference>
<evidence type="ECO:0000313" key="12">
    <source>
        <dbReference type="EMBL" id="QEM09100.1"/>
    </source>
</evidence>
<feature type="domain" description="TonB-dependent receptor-like beta-barrel" evidence="10">
    <location>
        <begin position="580"/>
        <end position="953"/>
    </location>
</feature>
<keyword evidence="7 8" id="KW-0998">Cell outer membrane</keyword>